<feature type="DNA-binding region" description="OmpR/PhoB-type" evidence="3">
    <location>
        <begin position="1"/>
        <end position="92"/>
    </location>
</feature>
<dbReference type="SUPFAM" id="SSF52540">
    <property type="entry name" value="P-loop containing nucleoside triphosphate hydrolases"/>
    <property type="match status" value="1"/>
</dbReference>
<keyword evidence="2 3" id="KW-0238">DNA-binding</keyword>
<dbReference type="Gene3D" id="1.25.40.10">
    <property type="entry name" value="Tetratricopeptide repeat domain"/>
    <property type="match status" value="1"/>
</dbReference>
<dbReference type="SMART" id="SM00862">
    <property type="entry name" value="Trans_reg_C"/>
    <property type="match status" value="1"/>
</dbReference>
<dbReference type="InterPro" id="IPR016032">
    <property type="entry name" value="Sig_transdc_resp-reg_C-effctor"/>
</dbReference>
<evidence type="ECO:0000313" key="6">
    <source>
        <dbReference type="Proteomes" id="UP001233673"/>
    </source>
</evidence>
<evidence type="ECO:0000256" key="1">
    <source>
        <dbReference type="ARBA" id="ARBA00005820"/>
    </source>
</evidence>
<dbReference type="InterPro" id="IPR005158">
    <property type="entry name" value="BTAD"/>
</dbReference>
<dbReference type="InterPro" id="IPR001867">
    <property type="entry name" value="OmpR/PhoB-type_DNA-bd"/>
</dbReference>
<dbReference type="SUPFAM" id="SSF46894">
    <property type="entry name" value="C-terminal effector domain of the bipartite response regulators"/>
    <property type="match status" value="1"/>
</dbReference>
<dbReference type="SMART" id="SM01043">
    <property type="entry name" value="BTAD"/>
    <property type="match status" value="1"/>
</dbReference>
<organism evidence="5 6">
    <name type="scientific">Blastococcus carthaginiensis</name>
    <dbReference type="NCBI Taxonomy" id="3050034"/>
    <lineage>
        <taxon>Bacteria</taxon>
        <taxon>Bacillati</taxon>
        <taxon>Actinomycetota</taxon>
        <taxon>Actinomycetes</taxon>
        <taxon>Geodermatophilales</taxon>
        <taxon>Geodermatophilaceae</taxon>
        <taxon>Blastococcus</taxon>
    </lineage>
</organism>
<dbReference type="Proteomes" id="UP001233673">
    <property type="component" value="Unassembled WGS sequence"/>
</dbReference>
<evidence type="ECO:0000256" key="2">
    <source>
        <dbReference type="ARBA" id="ARBA00023125"/>
    </source>
</evidence>
<dbReference type="InterPro" id="IPR036388">
    <property type="entry name" value="WH-like_DNA-bd_sf"/>
</dbReference>
<dbReference type="InterPro" id="IPR058852">
    <property type="entry name" value="HTH_77"/>
</dbReference>
<dbReference type="Gene3D" id="1.10.10.10">
    <property type="entry name" value="Winged helix-like DNA-binding domain superfamily/Winged helix DNA-binding domain"/>
    <property type="match status" value="1"/>
</dbReference>
<dbReference type="InterPro" id="IPR027417">
    <property type="entry name" value="P-loop_NTPase"/>
</dbReference>
<dbReference type="Pfam" id="PF25872">
    <property type="entry name" value="HTH_77"/>
    <property type="match status" value="1"/>
</dbReference>
<evidence type="ECO:0000259" key="4">
    <source>
        <dbReference type="PROSITE" id="PS51755"/>
    </source>
</evidence>
<dbReference type="PROSITE" id="PS51755">
    <property type="entry name" value="OMPR_PHOB"/>
    <property type="match status" value="1"/>
</dbReference>
<name>A0ABT9ICG5_9ACTN</name>
<feature type="domain" description="OmpR/PhoB-type" evidence="4">
    <location>
        <begin position="1"/>
        <end position="92"/>
    </location>
</feature>
<keyword evidence="6" id="KW-1185">Reference proteome</keyword>
<dbReference type="PANTHER" id="PTHR47691:SF3">
    <property type="entry name" value="HTH-TYPE TRANSCRIPTIONAL REGULATOR RV0890C-RELATED"/>
    <property type="match status" value="1"/>
</dbReference>
<dbReference type="EMBL" id="JASNFN010000012">
    <property type="protein sequence ID" value="MDP5183266.1"/>
    <property type="molecule type" value="Genomic_DNA"/>
</dbReference>
<reference evidence="6" key="1">
    <citation type="submission" date="2023-05" db="EMBL/GenBank/DDBJ databases">
        <title>Draft genome of Pseudofrankia sp. BMG5.37.</title>
        <authorList>
            <person name="Gtari M."/>
            <person name="Ghodhbane F."/>
            <person name="Sbissi I."/>
        </authorList>
    </citation>
    <scope>NUCLEOTIDE SEQUENCE [LARGE SCALE GENOMIC DNA]</scope>
    <source>
        <strain evidence="6">BMG 814</strain>
    </source>
</reference>
<protein>
    <submittedName>
        <fullName evidence="5">BTAD domain-containing putative transcriptional regulator</fullName>
    </submittedName>
</protein>
<sequence length="958" mass="101055">MPELLFGVLGALEVLVDGQPRNIPPGRRRAALTCLLVHAGQPVSADALIEAVWRDDLPQVPPKALRTILSRLRTVLGRDAIGRGPAGYRLTGAAVDAAEFEELVQRAKTAEPQLAGEVLGRALALWRGPAYGEYADAPFATAAAHRLEQMRRDAVETRAAALIRAGEPGAAAVVLEEMLAEQPFREHAVELLVTALYHGGRQAAALERLRSYRALLGAELGLDPSPDLVALEGRILGHALEPVRWDTSGVPAWLDTSTAFVGREDELADLVTAVAGNRVTVVTGPGGVGKSRLAAEALAGLHDRLGLTVAVIELAPVVPGRVTTTVADVLGLRPGTDSGTHSVLDDLVEYLSAVPHLLVLDNCEHVNGEVVPLVSVIAQRCRDVRVLVTSRRRLGLASELVLPLGPLRVPDPDTAVGSQGSAASVRLFGDRVRRLRPTFAVTADNIVEVAELCRRCDGLPLALELAASRTATSGVSGVLARLPTDVVKKSGGLSAVVAWSYQLLQPGQQALLDHLSVFAGDFSADAVVGLMAHVPGWSGDVDPVLAELIESSLVIHHETSSGSRYRLLEMVRAFAARRLEESGRRSEAGSAHGAWVRDVVAQIRHDWSRVDGAVVAARLTACSTEVESALRRALDAGELVLASEIAHAVARCLHWTPSLELRDLMIEVGERGAADPTPDVAAGIATAAFSIGERGDPARARALGTTALAVSQDADSAATAQLALAVAAMYAGDLADSGRWFRSLAAIPALTGEANASLALIACYSDELVAAREHAEIALAAGPSGSDASCAFARYAAGEVEARTDPSRGAALLGEASAEADRVDAEQVGRVSRIALFALLVRGGRHDDAIVLGVDLFAHLRRLGAWTQVWTLLRILAELLTERGRWADAAFCLGAAQGAVAAPSPIGQDVERYLVLEATLSERLGAHVLEQIRIMATATPRARVLTRAERALSELQGR</sequence>
<dbReference type="RefSeq" id="WP_305999909.1">
    <property type="nucleotide sequence ID" value="NZ_JASNFN010000012.1"/>
</dbReference>
<evidence type="ECO:0000256" key="3">
    <source>
        <dbReference type="PROSITE-ProRule" id="PRU01091"/>
    </source>
</evidence>
<dbReference type="InterPro" id="IPR011990">
    <property type="entry name" value="TPR-like_helical_dom_sf"/>
</dbReference>
<comment type="caution">
    <text evidence="5">The sequence shown here is derived from an EMBL/GenBank/DDBJ whole genome shotgun (WGS) entry which is preliminary data.</text>
</comment>
<evidence type="ECO:0000313" key="5">
    <source>
        <dbReference type="EMBL" id="MDP5183266.1"/>
    </source>
</evidence>
<accession>A0ABT9ICG5</accession>
<dbReference type="Pfam" id="PF03704">
    <property type="entry name" value="BTAD"/>
    <property type="match status" value="1"/>
</dbReference>
<dbReference type="CDD" id="cd15831">
    <property type="entry name" value="BTAD"/>
    <property type="match status" value="1"/>
</dbReference>
<dbReference type="PANTHER" id="PTHR47691">
    <property type="entry name" value="REGULATOR-RELATED"/>
    <property type="match status" value="1"/>
</dbReference>
<dbReference type="Gene3D" id="3.40.50.300">
    <property type="entry name" value="P-loop containing nucleotide triphosphate hydrolases"/>
    <property type="match status" value="1"/>
</dbReference>
<dbReference type="SUPFAM" id="SSF48452">
    <property type="entry name" value="TPR-like"/>
    <property type="match status" value="1"/>
</dbReference>
<gene>
    <name evidence="5" type="ORF">QOZ88_11505</name>
</gene>
<comment type="similarity">
    <text evidence="1">Belongs to the AfsR/DnrI/RedD regulatory family.</text>
</comment>
<proteinExistence type="inferred from homology"/>